<dbReference type="AlphaFoldDB" id="A0A9N8ELQ3"/>
<keyword evidence="2" id="KW-1185">Reference proteome</keyword>
<accession>A0A9N8ELQ3</accession>
<evidence type="ECO:0000313" key="1">
    <source>
        <dbReference type="EMBL" id="CAB9522630.1"/>
    </source>
</evidence>
<name>A0A9N8ELQ3_9STRA</name>
<organism evidence="1 2">
    <name type="scientific">Seminavis robusta</name>
    <dbReference type="NCBI Taxonomy" id="568900"/>
    <lineage>
        <taxon>Eukaryota</taxon>
        <taxon>Sar</taxon>
        <taxon>Stramenopiles</taxon>
        <taxon>Ochrophyta</taxon>
        <taxon>Bacillariophyta</taxon>
        <taxon>Bacillariophyceae</taxon>
        <taxon>Bacillariophycidae</taxon>
        <taxon>Naviculales</taxon>
        <taxon>Naviculaceae</taxon>
        <taxon>Seminavis</taxon>
    </lineage>
</organism>
<protein>
    <submittedName>
        <fullName evidence="1">Uncharacterized protein</fullName>
    </submittedName>
</protein>
<dbReference type="EMBL" id="CAICTM010001323">
    <property type="protein sequence ID" value="CAB9522630.1"/>
    <property type="molecule type" value="Genomic_DNA"/>
</dbReference>
<evidence type="ECO:0000313" key="2">
    <source>
        <dbReference type="Proteomes" id="UP001153069"/>
    </source>
</evidence>
<proteinExistence type="predicted"/>
<reference evidence="1" key="1">
    <citation type="submission" date="2020-06" db="EMBL/GenBank/DDBJ databases">
        <authorList>
            <consortium name="Plant Systems Biology data submission"/>
        </authorList>
    </citation>
    <scope>NUCLEOTIDE SEQUENCE</scope>
    <source>
        <strain evidence="1">D6</strain>
    </source>
</reference>
<sequence>MVGNLQQSFVNSLMSPTFGDSRILVGCQFTGYEGRLDELFKCPTEEAALARLMDTCLRAWTGTKCPLADFAMVQALPLFMGGVLLATATGRKAGVYTTVCLCQQSHVLKMPS</sequence>
<dbReference type="Proteomes" id="UP001153069">
    <property type="component" value="Unassembled WGS sequence"/>
</dbReference>
<comment type="caution">
    <text evidence="1">The sequence shown here is derived from an EMBL/GenBank/DDBJ whole genome shotgun (WGS) entry which is preliminary data.</text>
</comment>
<gene>
    <name evidence="1" type="ORF">SEMRO_1325_G262850.1</name>
</gene>